<dbReference type="NCBIfam" id="NF042953">
    <property type="entry name" value="Hhe_antiphage"/>
    <property type="match status" value="1"/>
</dbReference>
<dbReference type="InterPro" id="IPR013584">
    <property type="entry name" value="RAP"/>
</dbReference>
<evidence type="ECO:0000313" key="2">
    <source>
        <dbReference type="EMBL" id="ADR52787.1"/>
    </source>
</evidence>
<dbReference type="Gene3D" id="3.40.960.10">
    <property type="entry name" value="VSR Endonuclease"/>
    <property type="match status" value="1"/>
</dbReference>
<accession>E4UDV9</accession>
<name>E4UDV9_LIBSC</name>
<dbReference type="InterPro" id="IPR027417">
    <property type="entry name" value="P-loop_NTPase"/>
</dbReference>
<dbReference type="InterPro" id="IPR047187">
    <property type="entry name" value="SF1_C_Upf1"/>
</dbReference>
<dbReference type="HOGENOM" id="CLU_000788_3_2_5"/>
<dbReference type="InterPro" id="IPR049468">
    <property type="entry name" value="Restrct_endonuc-II-like_dom"/>
</dbReference>
<gene>
    <name evidence="2" type="ordered locus">CKC_05205</name>
</gene>
<dbReference type="InterPro" id="IPR011335">
    <property type="entry name" value="Restrct_endonuc-II-like"/>
</dbReference>
<dbReference type="eggNOG" id="COG2852">
    <property type="taxonomic scope" value="Bacteria"/>
</dbReference>
<proteinExistence type="predicted"/>
<reference evidence="3" key="1">
    <citation type="submission" date="2010-11" db="EMBL/GenBank/DDBJ databases">
        <title>Complete genome sequence of Candidatus Liberibacter solanacearum CLso-ZC1.</title>
        <authorList>
            <person name="Lin H."/>
            <person name="Doddapaneni H.V."/>
            <person name="Lou B."/>
            <person name="Civerolo E.L."/>
            <person name="Chen C."/>
            <person name="Duan Y."/>
            <person name="Zhou L."/>
            <person name="Glynn J."/>
        </authorList>
    </citation>
    <scope>NUCLEOTIDE SEQUENCE [LARGE SCALE GENOMIC DNA]</scope>
    <source>
        <strain evidence="3">CLso-ZC1</strain>
    </source>
</reference>
<dbReference type="KEGG" id="lso:CKC_05205"/>
<dbReference type="Gene3D" id="3.40.50.300">
    <property type="entry name" value="P-loop containing nucleotide triphosphate hydrolases"/>
    <property type="match status" value="3"/>
</dbReference>
<dbReference type="eggNOG" id="COG1112">
    <property type="taxonomic scope" value="Bacteria"/>
</dbReference>
<dbReference type="SMART" id="SM00952">
    <property type="entry name" value="RAP"/>
    <property type="match status" value="1"/>
</dbReference>
<sequence length="1786" mass="206716">MSEQFRMDNYKRKHVLECLEDMRRKLLDRTVQNKLLNFRIDHQCALRIFNTSPNQLYQQIFREEVMQFMPLPMPTKKQARENGLSDVDNYHDIDEQAWIEKLGFSIIYDLPVEYKLDDEEKNHQTLRKIRDFICEDIKTSDDPIDINGLEKKTGIGLKELNSLIQNYGYDDIEDLERAVRDNKPLNLPHYQNHLADNQIQTAYFQDKLEFVLRAINEKSQSSIRETGTSILYVVLGFLEWYEADDYENPRLAPLFTIPVSLERRNSASQSSLSQYQLRYTGEEILLNFSLKEKLQSDFGIILPPIEEGMWPEDYFLQIQKIIEESKPHWAVRRYGVLGLLNFSKMLMCLDLDHLRWAEGDDNILNHDIIQRLFVAQSRDHDKETTCANQDTEYNIDEIEGIHHNFPLIDDADSSQHSALIDVMNGKNLVIEGPPGTGKSQTITNIIANAMLHGKKILFCAQKMAAIEVVKQRLEKAGLGDFCLELHSHKVHKRAILDDLRKRIDNRNLQKSPKEIDVEITRYEELKGQLNQYAQEINQIWKNTELSIHQILMGSARYCHNLPLDPAQLHVEGLSGENADRLLLSRLEDQIKAFRDVIIEFHKQAGESMELMNHPWYGVHSSDIHVLNYRNALSSLSNWQTALIDWQKSHESFLEKYGIHNQRQQLLYWQGQFINAVEQVPTLPQLVCFEAFKKLDDDSIASIQQWIEDFSHIRDDFDDIKTYLAPKKIDDLKIGKEISFSFDLSEEFGIDAESSFKDISKIISSLQKMKVSCEKYWESFSGLIQCFPPVFAQNIRADRQGFQNAVLLMDLAVELPVSLLRLRDSFFDNSGIDSVLEDLAERLDSLNILQASLEDVFNIKKLPDAKVLQDLNKELHSSALFSSWSSSWKQAKKSLLSLAKNHSISWKKLYAQLPNAHQFVVERDKLEKKNFSKILGEHYRGLSTDIGALINIREWYRKVHQVWKDHSGLDDVLINGFLMLDSQLFKGIQKLHREELGQKITKVLDRIIELEQVLPKQKELQEHSAIFVGEDNIFHSLIQKLSHSFEPLQSCFNGDDILLQKAKEIGEKLHQIQHKNIALEERSLIKCFFGEKIKPSVFASNSKESAHSLEVINSTLEFISSIKKQVLFDELMEGINHINDRHSYDIFIKDLKKLRIVWQKQIKKQDSFIQDTQLDLAQWTLRCNDKLLTLIARNADAINKPRWLNGWINLMHMVHDMQGKGLKAIQEAIFNNTLDVKQLESGLLAAIYHQLSREILTEKPHLMHYSGVQFTAKQERFREYDKKLQILQRQHIASVIGNQKITQGISGGLKSDYTELSLIRSELGKKSRNIPIRQLISRAKNSLLQLKPCFMMSPMSVANYLEPKDIKFDLVIMDESSQIKPEDALGVIARGKQVVVVGDPKQLPPTRFFDHDGEQGDYDEEVAAVSQTESILDALLPLFSMRRLQWHYRSLNENLIACSNYHFYDNSLIVFPSPYTNVERYGIGFTHVKNGMIIDQYNPEEARVIALAVKDHAMQHPTESLGVVAMNAKQRDQIENEINKLCRKDSAIGKAISNLRMHSDPFFVKNLENVQGDERDRIFISFTYGPNEPGGRIFQRFGPINSDVGWRRLNVLFTRARKRIDVFSTMRYLDIMVDADSKLGIRVMRDFLHFAEMGHMEHSLKKNTEKIDSDFAMSVKEELKKVGFDCDTQLGDMGFSLDVAVYDPSNPGYYLMGIECDGAMYNSAKSARDRDRLRQEVLERMGWRIRRIWSVDWFSNPDEAIEPIIRELRQLTKKSNHAHDINENEAT</sequence>
<dbReference type="GO" id="GO:0004386">
    <property type="term" value="F:helicase activity"/>
    <property type="evidence" value="ECO:0007669"/>
    <property type="project" value="InterPro"/>
</dbReference>
<dbReference type="InterPro" id="IPR045055">
    <property type="entry name" value="DNA2/NAM7-like"/>
</dbReference>
<protein>
    <recommendedName>
        <fullName evidence="1">RAP domain-containing protein</fullName>
    </recommendedName>
</protein>
<dbReference type="FunFam" id="3.40.960.10:FF:000002">
    <property type="entry name" value="DNA helicase related protein"/>
    <property type="match status" value="1"/>
</dbReference>
<dbReference type="PANTHER" id="PTHR10887:SF495">
    <property type="entry name" value="HELICASE SENATAXIN ISOFORM X1-RELATED"/>
    <property type="match status" value="1"/>
</dbReference>
<dbReference type="Pfam" id="PF13086">
    <property type="entry name" value="AAA_11"/>
    <property type="match status" value="2"/>
</dbReference>
<dbReference type="EMBL" id="CP002371">
    <property type="protein sequence ID" value="ADR52787.1"/>
    <property type="molecule type" value="Genomic_DNA"/>
</dbReference>
<reference key="2">
    <citation type="submission" date="2010-11" db="EMBL/GenBank/DDBJ databases">
        <authorList>
            <person name="Lin H."/>
            <person name="Doddapaneni H.V."/>
            <person name="Lou B."/>
            <person name="Civerolo E.L."/>
            <person name="Chen C."/>
            <person name="Duan Y."/>
            <person name="Zhou L."/>
            <person name="Glynn J."/>
        </authorList>
    </citation>
    <scope>NUCLEOTIDE SEQUENCE</scope>
    <source>
        <strain>CLso-ZC1</strain>
    </source>
</reference>
<dbReference type="InterPro" id="IPR025103">
    <property type="entry name" value="DUF4011"/>
</dbReference>
<feature type="domain" description="RAP" evidence="1">
    <location>
        <begin position="1713"/>
        <end position="1767"/>
    </location>
</feature>
<dbReference type="SUPFAM" id="SSF52540">
    <property type="entry name" value="P-loop containing nucleoside triphosphate hydrolases"/>
    <property type="match status" value="1"/>
</dbReference>
<reference evidence="2 3" key="3">
    <citation type="journal article" date="2011" name="PLoS ONE">
        <title>The Complete Genome Sequence of 'Candidatus Liberibacter solanacearum', the Bacterium Associated with Potato Zebra Chip Disease.</title>
        <authorList>
            <person name="Lin H."/>
            <person name="Lou B."/>
            <person name="Glynn J.M."/>
            <person name="Doddapaneni H."/>
            <person name="Civerolo E.L."/>
            <person name="Chen C."/>
            <person name="Duan Y."/>
            <person name="Zhou L."/>
            <person name="Vahling C.M."/>
        </authorList>
    </citation>
    <scope>NUCLEOTIDE SEQUENCE [LARGE SCALE GENOMIC DNA]</scope>
    <source>
        <strain evidence="2 3">CLso-ZC1</strain>
    </source>
</reference>
<dbReference type="RefSeq" id="WP_013462442.1">
    <property type="nucleotide sequence ID" value="NC_014774.1"/>
</dbReference>
<dbReference type="eggNOG" id="COG1199">
    <property type="taxonomic scope" value="Bacteria"/>
</dbReference>
<dbReference type="GeneID" id="96886476"/>
<dbReference type="Proteomes" id="UP000007038">
    <property type="component" value="Chromosome"/>
</dbReference>
<dbReference type="Pfam" id="PF18741">
    <property type="entry name" value="MTES_1575"/>
    <property type="match status" value="1"/>
</dbReference>
<dbReference type="Pfam" id="PF13195">
    <property type="entry name" value="DUF4011"/>
    <property type="match status" value="1"/>
</dbReference>
<dbReference type="STRING" id="658172.CKC_05205"/>
<evidence type="ECO:0000259" key="1">
    <source>
        <dbReference type="SMART" id="SM00952"/>
    </source>
</evidence>
<dbReference type="Pfam" id="PF13087">
    <property type="entry name" value="AAA_12"/>
    <property type="match status" value="1"/>
</dbReference>
<dbReference type="InterPro" id="IPR041677">
    <property type="entry name" value="DNA2/NAM7_AAA_11"/>
</dbReference>
<organism evidence="2 3">
    <name type="scientific">Liberibacter solanacearum (strain CLso-ZC1)</name>
    <dbReference type="NCBI Taxonomy" id="658172"/>
    <lineage>
        <taxon>Bacteria</taxon>
        <taxon>Pseudomonadati</taxon>
        <taxon>Pseudomonadota</taxon>
        <taxon>Alphaproteobacteria</taxon>
        <taxon>Hyphomicrobiales</taxon>
        <taxon>Rhizobiaceae</taxon>
        <taxon>Liberibacter</taxon>
    </lineage>
</organism>
<evidence type="ECO:0000313" key="3">
    <source>
        <dbReference type="Proteomes" id="UP000007038"/>
    </source>
</evidence>
<dbReference type="PANTHER" id="PTHR10887">
    <property type="entry name" value="DNA2/NAM7 HELICASE FAMILY"/>
    <property type="match status" value="1"/>
</dbReference>
<dbReference type="CDD" id="cd18808">
    <property type="entry name" value="SF1_C_Upf1"/>
    <property type="match status" value="1"/>
</dbReference>
<dbReference type="SUPFAM" id="SSF52980">
    <property type="entry name" value="Restriction endonuclease-like"/>
    <property type="match status" value="1"/>
</dbReference>
<dbReference type="InterPro" id="IPR041679">
    <property type="entry name" value="DNA2/NAM7-like_C"/>
</dbReference>